<dbReference type="Proteomes" id="UP000626109">
    <property type="component" value="Unassembled WGS sequence"/>
</dbReference>
<feature type="region of interest" description="Disordered" evidence="1">
    <location>
        <begin position="1"/>
        <end position="47"/>
    </location>
</feature>
<gene>
    <name evidence="2" type="ORF">PGLA2088_LOCUS47198</name>
</gene>
<dbReference type="EMBL" id="CAJNNW010036429">
    <property type="protein sequence ID" value="CAE8734227.1"/>
    <property type="molecule type" value="Genomic_DNA"/>
</dbReference>
<name>A0A813LSW8_POLGL</name>
<sequence length="68" mass="7156">CRAATLLSLHGKSPSSANNAKGPASAPPTARVARAARPESPEEALWQQVPRVSAVTVTKPKRKSLQKV</sequence>
<evidence type="ECO:0000313" key="2">
    <source>
        <dbReference type="EMBL" id="CAE8734227.1"/>
    </source>
</evidence>
<accession>A0A813LSW8</accession>
<organism evidence="2 3">
    <name type="scientific">Polarella glacialis</name>
    <name type="common">Dinoflagellate</name>
    <dbReference type="NCBI Taxonomy" id="89957"/>
    <lineage>
        <taxon>Eukaryota</taxon>
        <taxon>Sar</taxon>
        <taxon>Alveolata</taxon>
        <taxon>Dinophyceae</taxon>
        <taxon>Suessiales</taxon>
        <taxon>Suessiaceae</taxon>
        <taxon>Polarella</taxon>
    </lineage>
</organism>
<feature type="compositionally biased region" description="Low complexity" evidence="1">
    <location>
        <begin position="23"/>
        <end position="35"/>
    </location>
</feature>
<proteinExistence type="predicted"/>
<dbReference type="AlphaFoldDB" id="A0A813LSW8"/>
<evidence type="ECO:0000313" key="3">
    <source>
        <dbReference type="Proteomes" id="UP000626109"/>
    </source>
</evidence>
<feature type="non-terminal residue" evidence="2">
    <location>
        <position position="68"/>
    </location>
</feature>
<protein>
    <submittedName>
        <fullName evidence="2">Uncharacterized protein</fullName>
    </submittedName>
</protein>
<reference evidence="2" key="1">
    <citation type="submission" date="2021-02" db="EMBL/GenBank/DDBJ databases">
        <authorList>
            <person name="Dougan E. K."/>
            <person name="Rhodes N."/>
            <person name="Thang M."/>
            <person name="Chan C."/>
        </authorList>
    </citation>
    <scope>NUCLEOTIDE SEQUENCE</scope>
</reference>
<comment type="caution">
    <text evidence="2">The sequence shown here is derived from an EMBL/GenBank/DDBJ whole genome shotgun (WGS) entry which is preliminary data.</text>
</comment>
<evidence type="ECO:0000256" key="1">
    <source>
        <dbReference type="SAM" id="MobiDB-lite"/>
    </source>
</evidence>